<dbReference type="AlphaFoldDB" id="A0A0K8PUT3"/>
<dbReference type="Proteomes" id="UP000053859">
    <property type="component" value="Unassembled WGS sequence"/>
</dbReference>
<reference evidence="1" key="1">
    <citation type="journal article" date="2015" name="Genome Announc.">
        <title>Draft Genome Sequence of Thiostrepton-Producing Streptomyces azureus ATCC 14921.</title>
        <authorList>
            <person name="Sakihara K."/>
            <person name="Maeda J."/>
            <person name="Tashiro K."/>
            <person name="Fujino Y."/>
            <person name="Kuhara S."/>
            <person name="Ohshima T."/>
            <person name="Ogata S."/>
            <person name="Doi K."/>
        </authorList>
    </citation>
    <scope>NUCLEOTIDE SEQUENCE [LARGE SCALE GENOMIC DNA]</scope>
    <source>
        <strain evidence="1">ATCC14921</strain>
    </source>
</reference>
<evidence type="ECO:0000313" key="2">
    <source>
        <dbReference type="Proteomes" id="UP000053859"/>
    </source>
</evidence>
<dbReference type="PATRIC" id="fig|146537.3.peg.6906"/>
<protein>
    <recommendedName>
        <fullName evidence="3">HEAT repeat domain-containing protein</fullName>
    </recommendedName>
</protein>
<organism evidence="1 2">
    <name type="scientific">Streptomyces azureus</name>
    <dbReference type="NCBI Taxonomy" id="146537"/>
    <lineage>
        <taxon>Bacteria</taxon>
        <taxon>Bacillati</taxon>
        <taxon>Actinomycetota</taxon>
        <taxon>Actinomycetes</taxon>
        <taxon>Kitasatosporales</taxon>
        <taxon>Streptomycetaceae</taxon>
        <taxon>Streptomyces</taxon>
    </lineage>
</organism>
<dbReference type="EMBL" id="DF968383">
    <property type="protein sequence ID" value="GAP51705.1"/>
    <property type="molecule type" value="Genomic_DNA"/>
</dbReference>
<evidence type="ECO:0008006" key="3">
    <source>
        <dbReference type="Google" id="ProtNLM"/>
    </source>
</evidence>
<dbReference type="Pfam" id="PF13646">
    <property type="entry name" value="HEAT_2"/>
    <property type="match status" value="1"/>
</dbReference>
<evidence type="ECO:0000313" key="1">
    <source>
        <dbReference type="EMBL" id="GAP51705.1"/>
    </source>
</evidence>
<dbReference type="RefSeq" id="WP_059422458.1">
    <property type="nucleotide sequence ID" value="NZ_DF968383.1"/>
</dbReference>
<accession>A0A0K8PUT3</accession>
<dbReference type="OrthoDB" id="4160491at2"/>
<dbReference type="Gene3D" id="1.25.10.10">
    <property type="entry name" value="Leucine-rich Repeat Variant"/>
    <property type="match status" value="1"/>
</dbReference>
<name>A0A0K8PUT3_STRAJ</name>
<dbReference type="InterPro" id="IPR016024">
    <property type="entry name" value="ARM-type_fold"/>
</dbReference>
<dbReference type="InterPro" id="IPR011989">
    <property type="entry name" value="ARM-like"/>
</dbReference>
<proteinExistence type="predicted"/>
<keyword evidence="2" id="KW-1185">Reference proteome</keyword>
<gene>
    <name evidence="1" type="ORF">SAZU_6578</name>
</gene>
<sequence length="75" mass="7688">MGADHQIAFLLRESEAPALERRAAAVKGLGRTGGARYVRVRTEAAGDPAPTVRAAAALALGRLGDPEAGGECCSR</sequence>
<dbReference type="SUPFAM" id="SSF48371">
    <property type="entry name" value="ARM repeat"/>
    <property type="match status" value="1"/>
</dbReference>